<keyword evidence="2" id="KW-1185">Reference proteome</keyword>
<evidence type="ECO:0000313" key="1">
    <source>
        <dbReference type="EMBL" id="KAE8153281.1"/>
    </source>
</evidence>
<evidence type="ECO:0000313" key="2">
    <source>
        <dbReference type="Proteomes" id="UP000325780"/>
    </source>
</evidence>
<accession>A0A5N6U4Z4</accession>
<dbReference type="AlphaFoldDB" id="A0A5N6U4Z4"/>
<name>A0A5N6U4Z4_ASPAV</name>
<proteinExistence type="predicted"/>
<dbReference type="Proteomes" id="UP000325780">
    <property type="component" value="Unassembled WGS sequence"/>
</dbReference>
<dbReference type="OrthoDB" id="4492388at2759"/>
<protein>
    <submittedName>
        <fullName evidence="1">Uncharacterized protein</fullName>
    </submittedName>
</protein>
<reference evidence="1 2" key="1">
    <citation type="submission" date="2019-04" db="EMBL/GenBank/DDBJ databases">
        <title>Friends and foes A comparative genomics study of 23 Aspergillus species from section Flavi.</title>
        <authorList>
            <consortium name="DOE Joint Genome Institute"/>
            <person name="Kjaerbolling I."/>
            <person name="Vesth T."/>
            <person name="Frisvad J.C."/>
            <person name="Nybo J.L."/>
            <person name="Theobald S."/>
            <person name="Kildgaard S."/>
            <person name="Isbrandt T."/>
            <person name="Kuo A."/>
            <person name="Sato A."/>
            <person name="Lyhne E.K."/>
            <person name="Kogle M.E."/>
            <person name="Wiebenga A."/>
            <person name="Kun R.S."/>
            <person name="Lubbers R.J."/>
            <person name="Makela M.R."/>
            <person name="Barry K."/>
            <person name="Chovatia M."/>
            <person name="Clum A."/>
            <person name="Daum C."/>
            <person name="Haridas S."/>
            <person name="He G."/>
            <person name="LaButti K."/>
            <person name="Lipzen A."/>
            <person name="Mondo S."/>
            <person name="Riley R."/>
            <person name="Salamov A."/>
            <person name="Simmons B.A."/>
            <person name="Magnuson J.K."/>
            <person name="Henrissat B."/>
            <person name="Mortensen U.H."/>
            <person name="Larsen T.O."/>
            <person name="Devries R.P."/>
            <person name="Grigoriev I.V."/>
            <person name="Machida M."/>
            <person name="Baker S.E."/>
            <person name="Andersen M.R."/>
        </authorList>
    </citation>
    <scope>NUCLEOTIDE SEQUENCE [LARGE SCALE GENOMIC DNA]</scope>
    <source>
        <strain evidence="1 2">IBT 18842</strain>
    </source>
</reference>
<gene>
    <name evidence="1" type="ORF">BDV25DRAFT_137036</name>
</gene>
<dbReference type="EMBL" id="ML742041">
    <property type="protein sequence ID" value="KAE8153281.1"/>
    <property type="molecule type" value="Genomic_DNA"/>
</dbReference>
<sequence>MLHFRSKPTTDTDSFRGSFFIPESREDWLSLARSSGLIKKALGSLAKFGSGSRVKKKQHVLFKAIWTPPAKFYQLVDHAERYNLKDVWQDACNLVASSGELQRYLSLVGEPQKFALLTETDGAWPGSWVPVLQWQNRVLEFCKMKSAQATGSIATRSQAGKRKRETAPQVEQVLEDYKAPSDESVTNTALVLLLDAVLRLVPSAGCEFTMFRVAFEANFRQGGFKALTDGALWVKGNEDDIRAILEVKKGHRYDNHDKIRMQETAELVCWLKKSYQPWLEFFHGHKILISEDGDQVWITFAKPSSTYAQYLSQDTPVEDAFLDMTTYGPYRLDDKRQMKGLCILIAAIVLRVVSSLRPH</sequence>
<organism evidence="1 2">
    <name type="scientific">Aspergillus avenaceus</name>
    <dbReference type="NCBI Taxonomy" id="36643"/>
    <lineage>
        <taxon>Eukaryota</taxon>
        <taxon>Fungi</taxon>
        <taxon>Dikarya</taxon>
        <taxon>Ascomycota</taxon>
        <taxon>Pezizomycotina</taxon>
        <taxon>Eurotiomycetes</taxon>
        <taxon>Eurotiomycetidae</taxon>
        <taxon>Eurotiales</taxon>
        <taxon>Aspergillaceae</taxon>
        <taxon>Aspergillus</taxon>
        <taxon>Aspergillus subgen. Circumdati</taxon>
    </lineage>
</organism>